<evidence type="ECO:0008006" key="4">
    <source>
        <dbReference type="Google" id="ProtNLM"/>
    </source>
</evidence>
<dbReference type="EMBL" id="FCQH01000009">
    <property type="protein sequence ID" value="CVK98668.1"/>
    <property type="molecule type" value="Genomic_DNA"/>
</dbReference>
<sequence length="425" mass="47818">MSSDLVPTGMSDLDVYLSDRYAPTDSVDQLATPPEEAAAIRRKCSYIRKKWYFPMLENLGSVPKGLANPLGTPTAGLGHFNKLPSDVMNNILVQLDVKSFRCFRNANAKAHSITETVLDCREVLEYGQAAITSIIRTGLSRHVTIGEIHLALTSSKCGFCEAYGPILFLPTCTRTCHECLRTSPRMSMIGTEEILPFYARFGMYKGHGNRSHLLKSLLKSSMAVMRVRDHLRPRKMVKNVRCVLVDDLFWYQEELGIQTSDPMRYLFDKEWLHFRTAACINFPYLNTSTGVLEKGLSCRGCQEVFQERSLLAIAAGTTYGAVADRDTCYSHEGFQEHFETCQHAQQVWENSELPGREAWFAANGGVHWWLSQRAEYCQRFADQLPEVNNEGFWVAVGVAVQVLLHACLLIFFAKWYIPAASSGGV</sequence>
<evidence type="ECO:0000256" key="1">
    <source>
        <dbReference type="SAM" id="Phobius"/>
    </source>
</evidence>
<feature type="transmembrane region" description="Helical" evidence="1">
    <location>
        <begin position="392"/>
        <end position="413"/>
    </location>
</feature>
<proteinExistence type="predicted"/>
<name>A0A1L7TJ03_FUSMA</name>
<reference evidence="3" key="1">
    <citation type="journal article" date="2016" name="Genome Biol. Evol.">
        <title>Comparative 'omics' of the Fusarium fujikuroi species complex highlights differences in genetic potential and metabolite synthesis.</title>
        <authorList>
            <person name="Niehaus E.-M."/>
            <person name="Muensterkoetter M."/>
            <person name="Proctor R.H."/>
            <person name="Brown D.W."/>
            <person name="Sharon A."/>
            <person name="Idan Y."/>
            <person name="Oren-Young L."/>
            <person name="Sieber C.M."/>
            <person name="Novak O."/>
            <person name="Pencik A."/>
            <person name="Tarkowska D."/>
            <person name="Hromadova K."/>
            <person name="Freeman S."/>
            <person name="Maymon M."/>
            <person name="Elazar M."/>
            <person name="Youssef S.A."/>
            <person name="El-Shabrawy E.S.M."/>
            <person name="Shalaby A.B.A."/>
            <person name="Houterman P."/>
            <person name="Brock N.L."/>
            <person name="Burkhardt I."/>
            <person name="Tsavkelova E.A."/>
            <person name="Dickschat J.S."/>
            <person name="Galuszka P."/>
            <person name="Gueldener U."/>
            <person name="Tudzynski B."/>
        </authorList>
    </citation>
    <scope>NUCLEOTIDE SEQUENCE [LARGE SCALE GENOMIC DNA]</scope>
    <source>
        <strain evidence="3">MRC7560</strain>
    </source>
</reference>
<dbReference type="AlphaFoldDB" id="A0A1L7TJ03"/>
<keyword evidence="1" id="KW-1133">Transmembrane helix</keyword>
<dbReference type="GeneID" id="65087772"/>
<organism evidence="2 3">
    <name type="scientific">Fusarium mangiferae</name>
    <name type="common">Mango malformation disease fungus</name>
    <dbReference type="NCBI Taxonomy" id="192010"/>
    <lineage>
        <taxon>Eukaryota</taxon>
        <taxon>Fungi</taxon>
        <taxon>Dikarya</taxon>
        <taxon>Ascomycota</taxon>
        <taxon>Pezizomycotina</taxon>
        <taxon>Sordariomycetes</taxon>
        <taxon>Hypocreomycetidae</taxon>
        <taxon>Hypocreales</taxon>
        <taxon>Nectriaceae</taxon>
        <taxon>Fusarium</taxon>
        <taxon>Fusarium fujikuroi species complex</taxon>
    </lineage>
</organism>
<gene>
    <name evidence="2" type="ORF">FMAN_08512</name>
</gene>
<comment type="caution">
    <text evidence="2">The sequence shown here is derived from an EMBL/GenBank/DDBJ whole genome shotgun (WGS) entry which is preliminary data.</text>
</comment>
<dbReference type="RefSeq" id="XP_041685375.1">
    <property type="nucleotide sequence ID" value="XM_041835187.1"/>
</dbReference>
<keyword evidence="1" id="KW-0472">Membrane</keyword>
<protein>
    <recommendedName>
        <fullName evidence="4">F-box domain-containing protein</fullName>
    </recommendedName>
</protein>
<keyword evidence="1" id="KW-0812">Transmembrane</keyword>
<keyword evidence="3" id="KW-1185">Reference proteome</keyword>
<evidence type="ECO:0000313" key="3">
    <source>
        <dbReference type="Proteomes" id="UP000184255"/>
    </source>
</evidence>
<accession>A0A1L7TJ03</accession>
<dbReference type="VEuPathDB" id="FungiDB:FMAN_08512"/>
<dbReference type="Proteomes" id="UP000184255">
    <property type="component" value="Unassembled WGS sequence"/>
</dbReference>
<evidence type="ECO:0000313" key="2">
    <source>
        <dbReference type="EMBL" id="CVK98668.1"/>
    </source>
</evidence>